<dbReference type="Pfam" id="PF00593">
    <property type="entry name" value="TonB_dep_Rec_b-barrel"/>
    <property type="match status" value="1"/>
</dbReference>
<dbReference type="Gene3D" id="2.40.170.20">
    <property type="entry name" value="TonB-dependent receptor, beta-barrel domain"/>
    <property type="match status" value="1"/>
</dbReference>
<keyword evidence="4 8" id="KW-0812">Transmembrane</keyword>
<dbReference type="InterPro" id="IPR000531">
    <property type="entry name" value="Beta-barrel_TonB"/>
</dbReference>
<evidence type="ECO:0000256" key="8">
    <source>
        <dbReference type="PROSITE-ProRule" id="PRU01360"/>
    </source>
</evidence>
<evidence type="ECO:0000256" key="4">
    <source>
        <dbReference type="ARBA" id="ARBA00022692"/>
    </source>
</evidence>
<evidence type="ECO:0000256" key="10">
    <source>
        <dbReference type="SAM" id="SignalP"/>
    </source>
</evidence>
<evidence type="ECO:0000313" key="13">
    <source>
        <dbReference type="EMBL" id="ALO40860.1"/>
    </source>
</evidence>
<proteinExistence type="inferred from homology"/>
<dbReference type="EMBL" id="CP013187">
    <property type="protein sequence ID" value="ALO40860.1"/>
    <property type="molecule type" value="Genomic_DNA"/>
</dbReference>
<evidence type="ECO:0000256" key="7">
    <source>
        <dbReference type="ARBA" id="ARBA00023237"/>
    </source>
</evidence>
<gene>
    <name evidence="13" type="ORF">PP2015_334</name>
</gene>
<dbReference type="InterPro" id="IPR039426">
    <property type="entry name" value="TonB-dep_rcpt-like"/>
</dbReference>
<keyword evidence="10" id="KW-0732">Signal</keyword>
<comment type="subcellular location">
    <subcellularLocation>
        <location evidence="1 8">Cell outer membrane</location>
        <topology evidence="1 8">Multi-pass membrane protein</topology>
    </subcellularLocation>
</comment>
<feature type="domain" description="TonB-dependent receptor-like beta-barrel" evidence="11">
    <location>
        <begin position="481"/>
        <end position="894"/>
    </location>
</feature>
<evidence type="ECO:0000256" key="2">
    <source>
        <dbReference type="ARBA" id="ARBA00022448"/>
    </source>
</evidence>
<dbReference type="PANTHER" id="PTHR40980">
    <property type="entry name" value="PLUG DOMAIN-CONTAINING PROTEIN"/>
    <property type="match status" value="1"/>
</dbReference>
<dbReference type="Pfam" id="PF13715">
    <property type="entry name" value="CarbopepD_reg_2"/>
    <property type="match status" value="1"/>
</dbReference>
<dbReference type="InterPro" id="IPR012910">
    <property type="entry name" value="Plug_dom"/>
</dbReference>
<dbReference type="InterPro" id="IPR008969">
    <property type="entry name" value="CarboxyPept-like_regulatory"/>
</dbReference>
<dbReference type="RefSeq" id="WP_058028636.1">
    <property type="nucleotide sequence ID" value="NZ_CP013187.1"/>
</dbReference>
<feature type="domain" description="TonB-dependent receptor plug" evidence="12">
    <location>
        <begin position="134"/>
        <end position="237"/>
    </location>
</feature>
<dbReference type="KEGG" id="pphe:PP2015_334"/>
<dbReference type="STRING" id="161398.PP2015_334"/>
<dbReference type="InterPro" id="IPR010104">
    <property type="entry name" value="TonB_rcpt_bac"/>
</dbReference>
<dbReference type="InterPro" id="IPR036942">
    <property type="entry name" value="Beta-barrel_TonB_sf"/>
</dbReference>
<dbReference type="PANTHER" id="PTHR40980:SF4">
    <property type="entry name" value="TONB-DEPENDENT RECEPTOR-LIKE BETA-BARREL DOMAIN-CONTAINING PROTEIN"/>
    <property type="match status" value="1"/>
</dbReference>
<keyword evidence="3 8" id="KW-1134">Transmembrane beta strand</keyword>
<dbReference type="InterPro" id="IPR037066">
    <property type="entry name" value="Plug_dom_sf"/>
</dbReference>
<keyword evidence="7 8" id="KW-0998">Cell outer membrane</keyword>
<feature type="chain" id="PRO_5006600791" evidence="10">
    <location>
        <begin position="30"/>
        <end position="928"/>
    </location>
</feature>
<evidence type="ECO:0000256" key="6">
    <source>
        <dbReference type="ARBA" id="ARBA00023136"/>
    </source>
</evidence>
<dbReference type="NCBIfam" id="TIGR01782">
    <property type="entry name" value="TonB-Xanth-Caul"/>
    <property type="match status" value="1"/>
</dbReference>
<keyword evidence="5 9" id="KW-0798">TonB box</keyword>
<evidence type="ECO:0000256" key="5">
    <source>
        <dbReference type="ARBA" id="ARBA00023077"/>
    </source>
</evidence>
<dbReference type="Gene3D" id="2.60.40.1120">
    <property type="entry name" value="Carboxypeptidase-like, regulatory domain"/>
    <property type="match status" value="1"/>
</dbReference>
<dbReference type="Gene3D" id="2.170.130.10">
    <property type="entry name" value="TonB-dependent receptor, plug domain"/>
    <property type="match status" value="1"/>
</dbReference>
<comment type="similarity">
    <text evidence="8 9">Belongs to the TonB-dependent receptor family.</text>
</comment>
<evidence type="ECO:0000256" key="1">
    <source>
        <dbReference type="ARBA" id="ARBA00004571"/>
    </source>
</evidence>
<evidence type="ECO:0000259" key="12">
    <source>
        <dbReference type="Pfam" id="PF07715"/>
    </source>
</evidence>
<keyword evidence="2 8" id="KW-0813">Transport</keyword>
<name>A0A0S2JXV8_9GAMM</name>
<dbReference type="PROSITE" id="PS52016">
    <property type="entry name" value="TONB_DEPENDENT_REC_3"/>
    <property type="match status" value="1"/>
</dbReference>
<reference evidence="13 14" key="1">
    <citation type="submission" date="2015-11" db="EMBL/GenBank/DDBJ databases">
        <authorList>
            <person name="Zhang Y."/>
            <person name="Guo Z."/>
        </authorList>
    </citation>
    <scope>NUCLEOTIDE SEQUENCE [LARGE SCALE GENOMIC DNA]</scope>
    <source>
        <strain evidence="13 14">KCTC 12086</strain>
    </source>
</reference>
<evidence type="ECO:0000256" key="3">
    <source>
        <dbReference type="ARBA" id="ARBA00022452"/>
    </source>
</evidence>
<dbReference type="AlphaFoldDB" id="A0A0S2JXV8"/>
<accession>A0A0S2JXV8</accession>
<keyword evidence="14" id="KW-1185">Reference proteome</keyword>
<evidence type="ECO:0000313" key="14">
    <source>
        <dbReference type="Proteomes" id="UP000061457"/>
    </source>
</evidence>
<dbReference type="GO" id="GO:0009279">
    <property type="term" value="C:cell outer membrane"/>
    <property type="evidence" value="ECO:0007669"/>
    <property type="project" value="UniProtKB-SubCell"/>
</dbReference>
<dbReference type="Pfam" id="PF07715">
    <property type="entry name" value="Plug"/>
    <property type="match status" value="1"/>
</dbReference>
<dbReference type="OrthoDB" id="9761809at2"/>
<dbReference type="CDD" id="cd01347">
    <property type="entry name" value="ligand_gated_channel"/>
    <property type="match status" value="1"/>
</dbReference>
<dbReference type="PATRIC" id="fig|161398.10.peg.343"/>
<evidence type="ECO:0000256" key="9">
    <source>
        <dbReference type="RuleBase" id="RU003357"/>
    </source>
</evidence>
<keyword evidence="6 8" id="KW-0472">Membrane</keyword>
<feature type="signal peptide" evidence="10">
    <location>
        <begin position="1"/>
        <end position="29"/>
    </location>
</feature>
<dbReference type="Proteomes" id="UP000061457">
    <property type="component" value="Chromosome I"/>
</dbReference>
<organism evidence="13 14">
    <name type="scientific">Pseudoalteromonas phenolica</name>
    <dbReference type="NCBI Taxonomy" id="161398"/>
    <lineage>
        <taxon>Bacteria</taxon>
        <taxon>Pseudomonadati</taxon>
        <taxon>Pseudomonadota</taxon>
        <taxon>Gammaproteobacteria</taxon>
        <taxon>Alteromonadales</taxon>
        <taxon>Pseudoalteromonadaceae</taxon>
        <taxon>Pseudoalteromonas</taxon>
    </lineage>
</organism>
<evidence type="ECO:0000259" key="11">
    <source>
        <dbReference type="Pfam" id="PF00593"/>
    </source>
</evidence>
<keyword evidence="13" id="KW-0675">Receptor</keyword>
<dbReference type="SUPFAM" id="SSF56935">
    <property type="entry name" value="Porins"/>
    <property type="match status" value="1"/>
</dbReference>
<dbReference type="SUPFAM" id="SSF49464">
    <property type="entry name" value="Carboxypeptidase regulatory domain-like"/>
    <property type="match status" value="1"/>
</dbReference>
<sequence>MKTHKPSRFTRSKIALATTCALLSSHAFANTLEGRITDANNSVYFEGAKISIKELNRTISSERDGRFRLTNLPAGQYTLVVDYLGAKSVERQITIKENEVLTQRIALENQDAYIEDVIVVGQRAGQAGALNRQKNAMGVKSIVSSDSIGQLPDQNAAEALQRLPGMFIQRDQGEGRFVGIRGIDPSLNNVTINGANVPSPESGVRSVAMDVIPSELVQSLEVSKTVTPDMDASAIGGSIEVKSLSAFDREGQSYSVSAQATYNKQVEASSPKLSASFTDVYTLNKQFDLGIATALSWSEREFGSHNMETDGGWQMLELETDNGEEVELFGAEEIEQRHYKIKRERLGAALNLDLHSNDFSKYYLRTLYSEFSDDEFRLRNEYKFDKGELVSGQFNNASAQFSGAEMDRDTKDRYESQTILSLVTGAEHQLSDWFVEYSVGYSKSSEEEPNRIDADFAGEDFTLGYSHLGQAPALTQSANAHQLENFELDELVWENNNTEDESLSLKLDLSKDFTLAGYNTQLKFGAKYAQREKFNDVRTTVFDGGFNDATAAQFAAPSPDWSLSAFGPGLSRSEIARFVATNRAEFDVNQLDSDIETKGKSFTSNEDIFAAYAMFTIDMGAWQVITGLRYEATDYSTSGNKVELIKDEVNDDERVEINPWAVDKDYSHLLPNLTVRYDINDKLVTRFAYTNTLARPGFSDSAAFQIIESETTEEDGQIETERKAEVGNPHLYPYESTNLDWSIEYYPGHIGVISAGVFYKDIDNFIATEEVQDNGQWDGFKEVMQAVNGGEASLSGVELAYTKNFKNGLMLSANGTFIDADDQLPNQSDTVANLMFGYESDHFSTRLSASYKSKSFSHEDNDARVMQDAHTQLDFSAKYYFNDQTQIYFNAVNLTDEPYYLYHGQSQYNYQYETYGRSFELGFTLTSF</sequence>
<protein>
    <submittedName>
        <fullName evidence="13">TonB-dependent receptor</fullName>
    </submittedName>
</protein>